<name>A0A183TVM1_TOXCA</name>
<sequence length="92" mass="10564">MFFDAGSLLPQSLRCLSCVELTGRVVQQEVARLPKVDLLLQQNQNAKRFQGYQEDWKDVLKYDLTVDGLGAVVRQNCMRYRGGSDLLCRREL</sequence>
<evidence type="ECO:0000313" key="2">
    <source>
        <dbReference type="Proteomes" id="UP000050794"/>
    </source>
</evidence>
<accession>A0A183TVM1</accession>
<evidence type="ECO:0000313" key="1">
    <source>
        <dbReference type="EMBL" id="VDM23971.1"/>
    </source>
</evidence>
<protein>
    <submittedName>
        <fullName evidence="3">Oxidored_molyb domain-containing protein</fullName>
    </submittedName>
</protein>
<evidence type="ECO:0000313" key="3">
    <source>
        <dbReference type="WBParaSite" id="TCNE_0000029001-mRNA-1"/>
    </source>
</evidence>
<reference evidence="3" key="1">
    <citation type="submission" date="2016-06" db="UniProtKB">
        <authorList>
            <consortium name="WormBaseParasite"/>
        </authorList>
    </citation>
    <scope>IDENTIFICATION</scope>
</reference>
<proteinExistence type="predicted"/>
<reference evidence="1 2" key="2">
    <citation type="submission" date="2018-11" db="EMBL/GenBank/DDBJ databases">
        <authorList>
            <consortium name="Pathogen Informatics"/>
        </authorList>
    </citation>
    <scope>NUCLEOTIDE SEQUENCE [LARGE SCALE GENOMIC DNA]</scope>
</reference>
<dbReference type="Proteomes" id="UP000050794">
    <property type="component" value="Unassembled WGS sequence"/>
</dbReference>
<organism evidence="2 3">
    <name type="scientific">Toxocara canis</name>
    <name type="common">Canine roundworm</name>
    <dbReference type="NCBI Taxonomy" id="6265"/>
    <lineage>
        <taxon>Eukaryota</taxon>
        <taxon>Metazoa</taxon>
        <taxon>Ecdysozoa</taxon>
        <taxon>Nematoda</taxon>
        <taxon>Chromadorea</taxon>
        <taxon>Rhabditida</taxon>
        <taxon>Spirurina</taxon>
        <taxon>Ascaridomorpha</taxon>
        <taxon>Ascaridoidea</taxon>
        <taxon>Toxocaridae</taxon>
        <taxon>Toxocara</taxon>
    </lineage>
</organism>
<keyword evidence="2" id="KW-1185">Reference proteome</keyword>
<dbReference type="AlphaFoldDB" id="A0A183TVM1"/>
<dbReference type="WBParaSite" id="TCNE_0000029001-mRNA-1">
    <property type="protein sequence ID" value="TCNE_0000029001-mRNA-1"/>
    <property type="gene ID" value="TCNE_0000029001"/>
</dbReference>
<dbReference type="EMBL" id="UYWY01000119">
    <property type="protein sequence ID" value="VDM23971.1"/>
    <property type="molecule type" value="Genomic_DNA"/>
</dbReference>
<gene>
    <name evidence="1" type="ORF">TCNE_LOCUS291</name>
</gene>